<comment type="caution">
    <text evidence="1">The sequence shown here is derived from an EMBL/GenBank/DDBJ whole genome shotgun (WGS) entry which is preliminary data.</text>
</comment>
<organism evidence="1 2">
    <name type="scientific">Ameca splendens</name>
    <dbReference type="NCBI Taxonomy" id="208324"/>
    <lineage>
        <taxon>Eukaryota</taxon>
        <taxon>Metazoa</taxon>
        <taxon>Chordata</taxon>
        <taxon>Craniata</taxon>
        <taxon>Vertebrata</taxon>
        <taxon>Euteleostomi</taxon>
        <taxon>Actinopterygii</taxon>
        <taxon>Neopterygii</taxon>
        <taxon>Teleostei</taxon>
        <taxon>Neoteleostei</taxon>
        <taxon>Acanthomorphata</taxon>
        <taxon>Ovalentaria</taxon>
        <taxon>Atherinomorphae</taxon>
        <taxon>Cyprinodontiformes</taxon>
        <taxon>Goodeidae</taxon>
        <taxon>Ameca</taxon>
    </lineage>
</organism>
<evidence type="ECO:0000313" key="1">
    <source>
        <dbReference type="EMBL" id="MEQ2294553.1"/>
    </source>
</evidence>
<sequence>CCFLLSLAFKSGDPQDNHGQRLLPEPLLSWQSAATRCTVRSVKPCPLSGGSQHQRLPELQQVLPTDLCSRLYTLPLPGGYLTPDKSSKRREPTTKQTRRLAFIFRSTYQQKACRHDQHMHRPHICLTLSFGSALRQHRHCGGGDKSDGKTEGVFLSNAGVPSLYPSPSLLLALSVSLLSVFNWSVDHTDVPNHIQADWL</sequence>
<gene>
    <name evidence="1" type="ORF">AMECASPLE_005099</name>
</gene>
<reference evidence="1 2" key="1">
    <citation type="submission" date="2021-06" db="EMBL/GenBank/DDBJ databases">
        <authorList>
            <person name="Palmer J.M."/>
        </authorList>
    </citation>
    <scope>NUCLEOTIDE SEQUENCE [LARGE SCALE GENOMIC DNA]</scope>
    <source>
        <strain evidence="1 2">AS_MEX2019</strain>
        <tissue evidence="1">Muscle</tissue>
    </source>
</reference>
<protein>
    <submittedName>
        <fullName evidence="1">Uncharacterized protein</fullName>
    </submittedName>
</protein>
<proteinExistence type="predicted"/>
<feature type="non-terminal residue" evidence="1">
    <location>
        <position position="1"/>
    </location>
</feature>
<keyword evidence="2" id="KW-1185">Reference proteome</keyword>
<accession>A0ABV0YL36</accession>
<evidence type="ECO:0000313" key="2">
    <source>
        <dbReference type="Proteomes" id="UP001469553"/>
    </source>
</evidence>
<dbReference type="Proteomes" id="UP001469553">
    <property type="component" value="Unassembled WGS sequence"/>
</dbReference>
<name>A0ABV0YL36_9TELE</name>
<dbReference type="EMBL" id="JAHRIP010037846">
    <property type="protein sequence ID" value="MEQ2294553.1"/>
    <property type="molecule type" value="Genomic_DNA"/>
</dbReference>